<name>A0A9P0GLP8_9CUCU</name>
<feature type="region of interest" description="Disordered" evidence="5">
    <location>
        <begin position="1"/>
        <end position="21"/>
    </location>
</feature>
<feature type="domain" description="UBR-type" evidence="6">
    <location>
        <begin position="49"/>
        <end position="125"/>
    </location>
</feature>
<evidence type="ECO:0000256" key="3">
    <source>
        <dbReference type="ARBA" id="ARBA00022833"/>
    </source>
</evidence>
<dbReference type="SUPFAM" id="SSF57903">
    <property type="entry name" value="FYVE/PHD zinc finger"/>
    <property type="match status" value="1"/>
</dbReference>
<dbReference type="Proteomes" id="UP001153636">
    <property type="component" value="Chromosome 8"/>
</dbReference>
<accession>A0A9P0GLP8</accession>
<dbReference type="InterPro" id="IPR001965">
    <property type="entry name" value="Znf_PHD"/>
</dbReference>
<dbReference type="CDD" id="cd15542">
    <property type="entry name" value="PHD_UBR7"/>
    <property type="match status" value="1"/>
</dbReference>
<evidence type="ECO:0000256" key="5">
    <source>
        <dbReference type="SAM" id="MobiDB-lite"/>
    </source>
</evidence>
<organism evidence="7 8">
    <name type="scientific">Psylliodes chrysocephalus</name>
    <dbReference type="NCBI Taxonomy" id="3402493"/>
    <lineage>
        <taxon>Eukaryota</taxon>
        <taxon>Metazoa</taxon>
        <taxon>Ecdysozoa</taxon>
        <taxon>Arthropoda</taxon>
        <taxon>Hexapoda</taxon>
        <taxon>Insecta</taxon>
        <taxon>Pterygota</taxon>
        <taxon>Neoptera</taxon>
        <taxon>Endopterygota</taxon>
        <taxon>Coleoptera</taxon>
        <taxon>Polyphaga</taxon>
        <taxon>Cucujiformia</taxon>
        <taxon>Chrysomeloidea</taxon>
        <taxon>Chrysomelidae</taxon>
        <taxon>Galerucinae</taxon>
        <taxon>Alticini</taxon>
        <taxon>Psylliodes</taxon>
    </lineage>
</organism>
<dbReference type="EMBL" id="OV651820">
    <property type="protein sequence ID" value="CAH1114336.1"/>
    <property type="molecule type" value="Genomic_DNA"/>
</dbReference>
<dbReference type="InterPro" id="IPR003126">
    <property type="entry name" value="Znf_UBR"/>
</dbReference>
<keyword evidence="3" id="KW-0862">Zinc</keyword>
<dbReference type="GO" id="GO:0005737">
    <property type="term" value="C:cytoplasm"/>
    <property type="evidence" value="ECO:0007669"/>
    <property type="project" value="TreeGrafter"/>
</dbReference>
<dbReference type="InterPro" id="IPR011011">
    <property type="entry name" value="Znf_FYVE_PHD"/>
</dbReference>
<evidence type="ECO:0000259" key="6">
    <source>
        <dbReference type="PROSITE" id="PS51157"/>
    </source>
</evidence>
<dbReference type="InterPro" id="IPR013083">
    <property type="entry name" value="Znf_RING/FYVE/PHD"/>
</dbReference>
<gene>
    <name evidence="7" type="ORF">PSYICH_LOCUS14305</name>
</gene>
<dbReference type="SMART" id="SM00249">
    <property type="entry name" value="PHD"/>
    <property type="match status" value="1"/>
</dbReference>
<dbReference type="GO" id="GO:0008270">
    <property type="term" value="F:zinc ion binding"/>
    <property type="evidence" value="ECO:0007669"/>
    <property type="project" value="UniProtKB-KW"/>
</dbReference>
<evidence type="ECO:0000256" key="4">
    <source>
        <dbReference type="PROSITE-ProRule" id="PRU00508"/>
    </source>
</evidence>
<dbReference type="PANTHER" id="PTHR13513">
    <property type="entry name" value="E3 UBIQUITIN-PROTEIN LIGASE UBR7"/>
    <property type="match status" value="1"/>
</dbReference>
<keyword evidence="1" id="KW-0479">Metal-binding</keyword>
<dbReference type="PROSITE" id="PS51157">
    <property type="entry name" value="ZF_UBR"/>
    <property type="match status" value="1"/>
</dbReference>
<dbReference type="InterPro" id="IPR040204">
    <property type="entry name" value="UBR7"/>
</dbReference>
<dbReference type="SMART" id="SM00396">
    <property type="entry name" value="ZnF_UBR1"/>
    <property type="match status" value="1"/>
</dbReference>
<protein>
    <recommendedName>
        <fullName evidence="6">UBR-type domain-containing protein</fullName>
    </recommendedName>
</protein>
<reference evidence="7" key="1">
    <citation type="submission" date="2022-01" db="EMBL/GenBank/DDBJ databases">
        <authorList>
            <person name="King R."/>
        </authorList>
    </citation>
    <scope>NUCLEOTIDE SEQUENCE</scope>
</reference>
<dbReference type="InterPro" id="IPR047506">
    <property type="entry name" value="UBR7-like_UBR-box"/>
</dbReference>
<dbReference type="PANTHER" id="PTHR13513:SF9">
    <property type="entry name" value="E3 UBIQUITIN-PROTEIN LIGASE UBR7-RELATED"/>
    <property type="match status" value="1"/>
</dbReference>
<proteinExistence type="predicted"/>
<keyword evidence="2" id="KW-0863">Zinc-finger</keyword>
<evidence type="ECO:0000313" key="8">
    <source>
        <dbReference type="Proteomes" id="UP001153636"/>
    </source>
</evidence>
<feature type="compositionally biased region" description="Acidic residues" evidence="5">
    <location>
        <begin position="1"/>
        <end position="19"/>
    </location>
</feature>
<dbReference type="GO" id="GO:0061630">
    <property type="term" value="F:ubiquitin protein ligase activity"/>
    <property type="evidence" value="ECO:0007669"/>
    <property type="project" value="InterPro"/>
</dbReference>
<dbReference type="AlphaFoldDB" id="A0A9P0GLP8"/>
<dbReference type="Gene3D" id="3.30.40.10">
    <property type="entry name" value="Zinc/RING finger domain, C3HC4 (zinc finger)"/>
    <property type="match status" value="1"/>
</dbReference>
<dbReference type="OrthoDB" id="10262564at2759"/>
<feature type="zinc finger region" description="UBR-type" evidence="4">
    <location>
        <begin position="49"/>
        <end position="125"/>
    </location>
</feature>
<feature type="compositionally biased region" description="Polar residues" evidence="5">
    <location>
        <begin position="220"/>
        <end position="229"/>
    </location>
</feature>
<dbReference type="Pfam" id="PF02207">
    <property type="entry name" value="zf-UBR"/>
    <property type="match status" value="1"/>
</dbReference>
<sequence>MSEENANDSNPEIDEDNDDPSILTLNDVLEIENELIENTAAVLGAANDKTCSYAEGYLKRQALYSCLTCIPGAKEDPEKGAGVCLACSYHCHEGHDLVELYTKRNFRCDCGNSKFSNAQCNLLNEKTDKNDLNTYNQNFSGLYCVCHRPFPDMEDPVPDEMIQCIICEDWYHTRHLGTEVPANNFAEMICEACITKHEFLLHYDSFSMLKPLRTTEDSTVDVTTAPNPNDSEEKGNNVEAETPADCKKPKEKSLKICAKFWPEVGWRKELCTCDDCLKMYENQDVAFLLDHEDPVHLYEEKGKAKIQEIVEDHDKQIMKSMNRVQLVDCIAGYNDLKERLGEYLKKFAENKKVVREEDIKEFFEEMHARKRQRVDDVEVPNFCR</sequence>
<evidence type="ECO:0000313" key="7">
    <source>
        <dbReference type="EMBL" id="CAH1114336.1"/>
    </source>
</evidence>
<evidence type="ECO:0000256" key="1">
    <source>
        <dbReference type="ARBA" id="ARBA00022723"/>
    </source>
</evidence>
<keyword evidence="8" id="KW-1185">Reference proteome</keyword>
<feature type="region of interest" description="Disordered" evidence="5">
    <location>
        <begin position="217"/>
        <end position="246"/>
    </location>
</feature>
<dbReference type="CDD" id="cd19677">
    <property type="entry name" value="UBR-box_UBR7"/>
    <property type="match status" value="1"/>
</dbReference>
<evidence type="ECO:0000256" key="2">
    <source>
        <dbReference type="ARBA" id="ARBA00022771"/>
    </source>
</evidence>